<keyword evidence="1" id="KW-0732">Signal</keyword>
<dbReference type="RefSeq" id="WP_290362645.1">
    <property type="nucleotide sequence ID" value="NZ_JAUFQU010000001.1"/>
</dbReference>
<keyword evidence="4" id="KW-1185">Reference proteome</keyword>
<evidence type="ECO:0000313" key="3">
    <source>
        <dbReference type="EMBL" id="MDN3706577.1"/>
    </source>
</evidence>
<dbReference type="Proteomes" id="UP001242368">
    <property type="component" value="Unassembled WGS sequence"/>
</dbReference>
<feature type="signal peptide" evidence="1">
    <location>
        <begin position="1"/>
        <end position="19"/>
    </location>
</feature>
<dbReference type="EMBL" id="JAUFQU010000001">
    <property type="protein sequence ID" value="MDN3706577.1"/>
    <property type="molecule type" value="Genomic_DNA"/>
</dbReference>
<feature type="domain" description="DUF6265" evidence="2">
    <location>
        <begin position="36"/>
        <end position="144"/>
    </location>
</feature>
<feature type="chain" id="PRO_5046783886" evidence="1">
    <location>
        <begin position="20"/>
        <end position="158"/>
    </location>
</feature>
<dbReference type="Pfam" id="PF19780">
    <property type="entry name" value="DUF6265"/>
    <property type="match status" value="1"/>
</dbReference>
<comment type="caution">
    <text evidence="3">The sequence shown here is derived from an EMBL/GenBank/DDBJ whole genome shotgun (WGS) entry which is preliminary data.</text>
</comment>
<evidence type="ECO:0000313" key="4">
    <source>
        <dbReference type="Proteomes" id="UP001242368"/>
    </source>
</evidence>
<reference evidence="4" key="1">
    <citation type="journal article" date="2019" name="Int. J. Syst. Evol. Microbiol.">
        <title>The Global Catalogue of Microorganisms (GCM) 10K type strain sequencing project: providing services to taxonomists for standard genome sequencing and annotation.</title>
        <authorList>
            <consortium name="The Broad Institute Genomics Platform"/>
            <consortium name="The Broad Institute Genome Sequencing Center for Infectious Disease"/>
            <person name="Wu L."/>
            <person name="Ma J."/>
        </authorList>
    </citation>
    <scope>NUCLEOTIDE SEQUENCE [LARGE SCALE GENOMIC DNA]</scope>
    <source>
        <strain evidence="4">CECT 7184</strain>
    </source>
</reference>
<organism evidence="3 4">
    <name type="scientific">Paenimyroides ceti</name>
    <dbReference type="NCBI Taxonomy" id="395087"/>
    <lineage>
        <taxon>Bacteria</taxon>
        <taxon>Pseudomonadati</taxon>
        <taxon>Bacteroidota</taxon>
        <taxon>Flavobacteriia</taxon>
        <taxon>Flavobacteriales</taxon>
        <taxon>Flavobacteriaceae</taxon>
        <taxon>Paenimyroides</taxon>
    </lineage>
</organism>
<protein>
    <submittedName>
        <fullName evidence="3">DUF6265 family protein</fullName>
    </submittedName>
</protein>
<sequence length="158" mass="18384">MKNTYCFLLITLVALTAIMCTPKKETNANENVEHFDWLTGNWKRTNEKKDKETFENWQKISASEYSGLGFTMQNNDTISQEQMKLIQTGGIWNLLVIAPGEKEFTRFEVSDIGKEMFECKNDTLDFPKRILYRKNGDKISAVISGDDMEIKYEFEKIK</sequence>
<evidence type="ECO:0000259" key="2">
    <source>
        <dbReference type="Pfam" id="PF19780"/>
    </source>
</evidence>
<name>A0ABT8CPZ4_9FLAO</name>
<evidence type="ECO:0000256" key="1">
    <source>
        <dbReference type="SAM" id="SignalP"/>
    </source>
</evidence>
<gene>
    <name evidence="3" type="ORF">QW060_05470</name>
</gene>
<dbReference type="InterPro" id="IPR046232">
    <property type="entry name" value="DUF6265"/>
</dbReference>
<accession>A0ABT8CPZ4</accession>
<proteinExistence type="predicted"/>